<name>A0A9W6TE37_9STRA</name>
<feature type="compositionally biased region" description="Low complexity" evidence="2">
    <location>
        <begin position="225"/>
        <end position="235"/>
    </location>
</feature>
<accession>A0A9W6TE37</accession>
<evidence type="ECO:0000313" key="3">
    <source>
        <dbReference type="EMBL" id="GMF09769.1"/>
    </source>
</evidence>
<protein>
    <submittedName>
        <fullName evidence="3">Unnamed protein product</fullName>
    </submittedName>
</protein>
<comment type="caution">
    <text evidence="3">The sequence shown here is derived from an EMBL/GenBank/DDBJ whole genome shotgun (WGS) entry which is preliminary data.</text>
</comment>
<keyword evidence="1" id="KW-0175">Coiled coil</keyword>
<gene>
    <name evidence="3" type="ORF">Plil01_000064400</name>
</gene>
<reference evidence="3" key="1">
    <citation type="submission" date="2023-04" db="EMBL/GenBank/DDBJ databases">
        <title>Phytophthora lilii NBRC 32176.</title>
        <authorList>
            <person name="Ichikawa N."/>
            <person name="Sato H."/>
            <person name="Tonouchi N."/>
        </authorList>
    </citation>
    <scope>NUCLEOTIDE SEQUENCE</scope>
    <source>
        <strain evidence="3">NBRC 32176</strain>
    </source>
</reference>
<feature type="compositionally biased region" description="Low complexity" evidence="2">
    <location>
        <begin position="253"/>
        <end position="268"/>
    </location>
</feature>
<proteinExistence type="predicted"/>
<evidence type="ECO:0000256" key="1">
    <source>
        <dbReference type="SAM" id="Coils"/>
    </source>
</evidence>
<organism evidence="3 4">
    <name type="scientific">Phytophthora lilii</name>
    <dbReference type="NCBI Taxonomy" id="2077276"/>
    <lineage>
        <taxon>Eukaryota</taxon>
        <taxon>Sar</taxon>
        <taxon>Stramenopiles</taxon>
        <taxon>Oomycota</taxon>
        <taxon>Peronosporomycetes</taxon>
        <taxon>Peronosporales</taxon>
        <taxon>Peronosporaceae</taxon>
        <taxon>Phytophthora</taxon>
    </lineage>
</organism>
<feature type="compositionally biased region" description="Polar residues" evidence="2">
    <location>
        <begin position="320"/>
        <end position="342"/>
    </location>
</feature>
<feature type="region of interest" description="Disordered" evidence="2">
    <location>
        <begin position="288"/>
        <end position="350"/>
    </location>
</feature>
<feature type="compositionally biased region" description="Basic and acidic residues" evidence="2">
    <location>
        <begin position="185"/>
        <end position="203"/>
    </location>
</feature>
<dbReference type="OrthoDB" id="78207at2759"/>
<sequence>MFTLQTESWSAGNNAAERRSGGASAADDGRLHVDDAAGKSGARAEQSCCIGCFRLMPSPPESPPPEDCGEGTGPLEPELLCASCILRLAGKSSKSLAVQSVGGALSPLPKLSLLVKAEAKCQDQLELLRNQQEILRQQRESLQATKRAKEETLAAERELARQRRKHFLAIQERRKREEELKFQQFQVEEHTSRSEQDGNNIDKAKKKIPKPPTVDALLLRRKSEPAAAGPDASDGALRHGAGPTPKQDDTLYSHTTSNNENSSTAEAHSASLYERRRQMMACYSQDLSPLIDGRKPRRLPFPKPVAANSTNSTMRRRHTPSSSAPNTTLATSHRNKPQQNTREQGKNAAPKIMKLRPLEEQKRYIKAKPQQQFSSNQFEDFHPRGHNEINKRIVASPLSLQPPRRILDHSAPLTAEIKPASWAYELAKYVLPQDDPHDSINEAGSLSSYEPLQPVAEEDAKQFTMFPLQRQLPDPTFPPSKPEPPADATATVTRWEYSAERLSSLLEKYNVSVSAVASASTTVSKS</sequence>
<feature type="region of interest" description="Disordered" evidence="2">
    <location>
        <begin position="467"/>
        <end position="490"/>
    </location>
</feature>
<feature type="compositionally biased region" description="Polar residues" evidence="2">
    <location>
        <begin position="1"/>
        <end position="13"/>
    </location>
</feature>
<evidence type="ECO:0000256" key="2">
    <source>
        <dbReference type="SAM" id="MobiDB-lite"/>
    </source>
</evidence>
<keyword evidence="4" id="KW-1185">Reference proteome</keyword>
<feature type="region of interest" description="Disordered" evidence="2">
    <location>
        <begin position="185"/>
        <end position="268"/>
    </location>
</feature>
<feature type="compositionally biased region" description="Pro residues" evidence="2">
    <location>
        <begin position="475"/>
        <end position="485"/>
    </location>
</feature>
<dbReference type="AlphaFoldDB" id="A0A9W6TE37"/>
<feature type="coiled-coil region" evidence="1">
    <location>
        <begin position="118"/>
        <end position="165"/>
    </location>
</feature>
<evidence type="ECO:0000313" key="4">
    <source>
        <dbReference type="Proteomes" id="UP001165083"/>
    </source>
</evidence>
<dbReference type="EMBL" id="BSXW01000018">
    <property type="protein sequence ID" value="GMF09769.1"/>
    <property type="molecule type" value="Genomic_DNA"/>
</dbReference>
<feature type="region of interest" description="Disordered" evidence="2">
    <location>
        <begin position="1"/>
        <end position="30"/>
    </location>
</feature>
<dbReference type="Proteomes" id="UP001165083">
    <property type="component" value="Unassembled WGS sequence"/>
</dbReference>